<dbReference type="GO" id="GO:0004301">
    <property type="term" value="F:epoxide hydrolase activity"/>
    <property type="evidence" value="ECO:0007669"/>
    <property type="project" value="TreeGrafter"/>
</dbReference>
<keyword evidence="3 6" id="KW-0378">Hydrolase</keyword>
<dbReference type="InterPro" id="IPR010497">
    <property type="entry name" value="Epoxide_hydro_N"/>
</dbReference>
<comment type="caution">
    <text evidence="6">The sequence shown here is derived from an EMBL/GenBank/DDBJ whole genome shotgun (WGS) entry which is preliminary data.</text>
</comment>
<reference evidence="6 7" key="1">
    <citation type="journal article" date="2018" name="Front. Microbiol.">
        <title>Novel Insights Into Bacterial Dimethylsulfoniopropionate Catabolism in the East China Sea.</title>
        <authorList>
            <person name="Liu J."/>
            <person name="Liu J."/>
            <person name="Zhang S.H."/>
            <person name="Liang J."/>
            <person name="Lin H."/>
            <person name="Song D."/>
            <person name="Yang G.P."/>
            <person name="Todd J.D."/>
            <person name="Zhang X.H."/>
        </authorList>
    </citation>
    <scope>NUCLEOTIDE SEQUENCE [LARGE SCALE GENOMIC DNA]</scope>
    <source>
        <strain evidence="6 7">ZYFD042</strain>
    </source>
</reference>
<dbReference type="RefSeq" id="WP_128216974.1">
    <property type="nucleotide sequence ID" value="NZ_RBZY01000011.1"/>
</dbReference>
<dbReference type="AlphaFoldDB" id="A0A3S3N095"/>
<dbReference type="SUPFAM" id="SSF53474">
    <property type="entry name" value="alpha/beta-Hydrolases"/>
    <property type="match status" value="1"/>
</dbReference>
<evidence type="ECO:0000256" key="4">
    <source>
        <dbReference type="PIRSR" id="PIRSR001112-1"/>
    </source>
</evidence>
<evidence type="ECO:0000259" key="5">
    <source>
        <dbReference type="Pfam" id="PF06441"/>
    </source>
</evidence>
<dbReference type="InterPro" id="IPR029058">
    <property type="entry name" value="AB_hydrolase_fold"/>
</dbReference>
<organism evidence="6 7">
    <name type="scientific">Microbacterium enclense</name>
    <dbReference type="NCBI Taxonomy" id="993073"/>
    <lineage>
        <taxon>Bacteria</taxon>
        <taxon>Bacillati</taxon>
        <taxon>Actinomycetota</taxon>
        <taxon>Actinomycetes</taxon>
        <taxon>Micrococcales</taxon>
        <taxon>Microbacteriaceae</taxon>
        <taxon>Microbacterium</taxon>
    </lineage>
</organism>
<dbReference type="Pfam" id="PF06441">
    <property type="entry name" value="EHN"/>
    <property type="match status" value="1"/>
</dbReference>
<dbReference type="PRINTS" id="PR00412">
    <property type="entry name" value="EPOXHYDRLASE"/>
</dbReference>
<dbReference type="PANTHER" id="PTHR21661">
    <property type="entry name" value="EPOXIDE HYDROLASE 1-RELATED"/>
    <property type="match status" value="1"/>
</dbReference>
<accession>A0A3S3N095</accession>
<gene>
    <name evidence="6" type="ORF">D8Y23_04530</name>
</gene>
<feature type="active site" description="Proton acceptor" evidence="4">
    <location>
        <position position="363"/>
    </location>
</feature>
<dbReference type="Proteomes" id="UP000285970">
    <property type="component" value="Unassembled WGS sequence"/>
</dbReference>
<protein>
    <submittedName>
        <fullName evidence="6">Epoxide hydrolase</fullName>
    </submittedName>
</protein>
<feature type="active site" description="Proton donor" evidence="4">
    <location>
        <position position="311"/>
    </location>
</feature>
<dbReference type="GO" id="GO:0097176">
    <property type="term" value="P:epoxide metabolic process"/>
    <property type="evidence" value="ECO:0007669"/>
    <property type="project" value="TreeGrafter"/>
</dbReference>
<dbReference type="InterPro" id="IPR016292">
    <property type="entry name" value="Epoxide_hydrolase"/>
</dbReference>
<evidence type="ECO:0000256" key="2">
    <source>
        <dbReference type="ARBA" id="ARBA00022797"/>
    </source>
</evidence>
<evidence type="ECO:0000313" key="7">
    <source>
        <dbReference type="Proteomes" id="UP000285970"/>
    </source>
</evidence>
<feature type="active site" description="Nucleophile" evidence="4">
    <location>
        <position position="177"/>
    </location>
</feature>
<evidence type="ECO:0000313" key="6">
    <source>
        <dbReference type="EMBL" id="RWR21252.1"/>
    </source>
</evidence>
<dbReference type="PIRSF" id="PIRSF001112">
    <property type="entry name" value="Epoxide_hydrolase"/>
    <property type="match status" value="1"/>
</dbReference>
<sequence>MANLSIEDYRIDISAEDVRDLQDRIDRTRWPVQLPGGEDWSKGPTVAAAQAWAAALRDFDWSAFQEEFNAAPQFVSTIDGARIHFIHARSDRSDAIPLLALHGWPGTPVEYLDLLPGLTAPESGDEPAFHVIAPSHPGVGLSGPTDEPGWGVDRTARAYATLMAELGYDRYLVQGGDHGAIIGPHVGRVDAESVIGVHVNAATIGFMPMGEVSDEDAAALTDLERARLASIGRFMSEGNGYNVIQATRPQTVGYGLDDSPAALLTWMLDKIHEWTHSPDVFDDPRYRERHLADVLLYWFTRTGTSAANNVYAEYGSLFADPKSFANSGVPTAVIAFAEDISIRRFSEPANTIVRWTDSDEGGHFAALEQPEALLADLRAFAREVAR</sequence>
<evidence type="ECO:0000256" key="1">
    <source>
        <dbReference type="ARBA" id="ARBA00010088"/>
    </source>
</evidence>
<name>A0A3S3N095_9MICO</name>
<dbReference type="Gene3D" id="3.40.50.1820">
    <property type="entry name" value="alpha/beta hydrolase"/>
    <property type="match status" value="1"/>
</dbReference>
<dbReference type="PANTHER" id="PTHR21661:SF35">
    <property type="entry name" value="EPOXIDE HYDROLASE"/>
    <property type="match status" value="1"/>
</dbReference>
<evidence type="ECO:0000256" key="3">
    <source>
        <dbReference type="ARBA" id="ARBA00022801"/>
    </source>
</evidence>
<dbReference type="InterPro" id="IPR000639">
    <property type="entry name" value="Epox_hydrolase-like"/>
</dbReference>
<keyword evidence="2" id="KW-0058">Aromatic hydrocarbons catabolism</keyword>
<proteinExistence type="inferred from homology"/>
<feature type="domain" description="Epoxide hydrolase N-terminal" evidence="5">
    <location>
        <begin position="6"/>
        <end position="110"/>
    </location>
</feature>
<comment type="similarity">
    <text evidence="1">Belongs to the peptidase S33 family.</text>
</comment>
<dbReference type="EMBL" id="RBZY01000011">
    <property type="protein sequence ID" value="RWR21252.1"/>
    <property type="molecule type" value="Genomic_DNA"/>
</dbReference>
<dbReference type="OrthoDB" id="27092at2"/>